<protein>
    <submittedName>
        <fullName evidence="5">Nematode cuticle collagen N-terminal domain-containing protein</fullName>
    </submittedName>
</protein>
<evidence type="ECO:0000313" key="4">
    <source>
        <dbReference type="Proteomes" id="UP000887574"/>
    </source>
</evidence>
<feature type="compositionally biased region" description="Low complexity" evidence="2">
    <location>
        <begin position="238"/>
        <end position="254"/>
    </location>
</feature>
<keyword evidence="1" id="KW-0677">Repeat</keyword>
<evidence type="ECO:0000256" key="2">
    <source>
        <dbReference type="SAM" id="MobiDB-lite"/>
    </source>
</evidence>
<feature type="domain" description="Nematode cuticle collagen N-terminal" evidence="3">
    <location>
        <begin position="7"/>
        <end position="54"/>
    </location>
</feature>
<keyword evidence="4" id="KW-1185">Reference proteome</keyword>
<dbReference type="GO" id="GO:0042302">
    <property type="term" value="F:structural constituent of cuticle"/>
    <property type="evidence" value="ECO:0007669"/>
    <property type="project" value="InterPro"/>
</dbReference>
<dbReference type="SMART" id="SM01088">
    <property type="entry name" value="Col_cuticle_N"/>
    <property type="match status" value="1"/>
</dbReference>
<accession>A0A915E508</accession>
<dbReference type="WBParaSite" id="jg26547">
    <property type="protein sequence ID" value="jg26547"/>
    <property type="gene ID" value="jg26547"/>
</dbReference>
<proteinExistence type="predicted"/>
<dbReference type="Pfam" id="PF01484">
    <property type="entry name" value="Col_cuticle_N"/>
    <property type="match status" value="1"/>
</dbReference>
<dbReference type="AlphaFoldDB" id="A0A915E508"/>
<feature type="region of interest" description="Disordered" evidence="2">
    <location>
        <begin position="144"/>
        <end position="271"/>
    </location>
</feature>
<organism evidence="4 5">
    <name type="scientific">Ditylenchus dipsaci</name>
    <dbReference type="NCBI Taxonomy" id="166011"/>
    <lineage>
        <taxon>Eukaryota</taxon>
        <taxon>Metazoa</taxon>
        <taxon>Ecdysozoa</taxon>
        <taxon>Nematoda</taxon>
        <taxon>Chromadorea</taxon>
        <taxon>Rhabditida</taxon>
        <taxon>Tylenchina</taxon>
        <taxon>Tylenchomorpha</taxon>
        <taxon>Sphaerularioidea</taxon>
        <taxon>Anguinidae</taxon>
        <taxon>Anguininae</taxon>
        <taxon>Ditylenchus</taxon>
    </lineage>
</organism>
<dbReference type="Proteomes" id="UP000887574">
    <property type="component" value="Unplaced"/>
</dbReference>
<sequence length="287" mass="29666">MSKQLLHNGRGHQTVLSVSITLPLLYNYVRHVRFQMDREYTLCQGSSEDIWSEVNQLKELSFVHHSNRTARQAAYGDAAPAGVQQQEVLKGLNQLLECRMSVRVAAFPACLVLKELKENQARTLFVIKILHHLASLALTDLQDHRPNWTTGDQGVEGPAGKPGAEGVPGEQGAKGPPGPPGEPGPQGQPGESGAPAPSEQLVPGEPGPPGEQGPPGPAGPPGPEGAPGAPGAPGPKGPNGAEGPPGEAGAPGLEGPAGEGGKSGEKGICPKYCAIDGGVFFEDGTRR</sequence>
<dbReference type="InterPro" id="IPR002486">
    <property type="entry name" value="Col_cuticle_N"/>
</dbReference>
<evidence type="ECO:0000256" key="1">
    <source>
        <dbReference type="ARBA" id="ARBA00022737"/>
    </source>
</evidence>
<dbReference type="PANTHER" id="PTHR24637:SF377">
    <property type="entry name" value="COLLAGEN TYPE IX ALPHA 1 CHAIN"/>
    <property type="match status" value="1"/>
</dbReference>
<reference evidence="5" key="1">
    <citation type="submission" date="2022-11" db="UniProtKB">
        <authorList>
            <consortium name="WormBaseParasite"/>
        </authorList>
    </citation>
    <scope>IDENTIFICATION</scope>
</reference>
<feature type="compositionally biased region" description="Pro residues" evidence="2">
    <location>
        <begin position="205"/>
        <end position="236"/>
    </location>
</feature>
<dbReference type="PANTHER" id="PTHR24637">
    <property type="entry name" value="COLLAGEN"/>
    <property type="match status" value="1"/>
</dbReference>
<evidence type="ECO:0000313" key="5">
    <source>
        <dbReference type="WBParaSite" id="jg26547"/>
    </source>
</evidence>
<dbReference type="InterPro" id="IPR008160">
    <property type="entry name" value="Collagen"/>
</dbReference>
<name>A0A915E508_9BILA</name>
<feature type="compositionally biased region" description="Low complexity" evidence="2">
    <location>
        <begin position="188"/>
        <end position="197"/>
    </location>
</feature>
<evidence type="ECO:0000259" key="3">
    <source>
        <dbReference type="SMART" id="SM01088"/>
    </source>
</evidence>
<dbReference type="Pfam" id="PF01391">
    <property type="entry name" value="Collagen"/>
    <property type="match status" value="2"/>
</dbReference>